<dbReference type="InterPro" id="IPR036186">
    <property type="entry name" value="Serpin_sf"/>
</dbReference>
<keyword evidence="5" id="KW-0646">Protease inhibitor</keyword>
<dbReference type="InterPro" id="IPR000215">
    <property type="entry name" value="Serpin_fam"/>
</dbReference>
<comment type="caution">
    <text evidence="5">The sequence shown here is derived from an EMBL/GenBank/DDBJ whole genome shotgun (WGS) entry which is preliminary data.</text>
</comment>
<comment type="similarity">
    <text evidence="1 2">Belongs to the serpin family.</text>
</comment>
<feature type="region of interest" description="Disordered" evidence="3">
    <location>
        <begin position="376"/>
        <end position="401"/>
    </location>
</feature>
<evidence type="ECO:0000256" key="3">
    <source>
        <dbReference type="SAM" id="MobiDB-lite"/>
    </source>
</evidence>
<evidence type="ECO:0000313" key="6">
    <source>
        <dbReference type="Proteomes" id="UP001201812"/>
    </source>
</evidence>
<dbReference type="Gene3D" id="2.30.39.10">
    <property type="entry name" value="Alpha-1-antitrypsin, domain 1"/>
    <property type="match status" value="1"/>
</dbReference>
<feature type="domain" description="Serpin" evidence="4">
    <location>
        <begin position="49"/>
        <end position="432"/>
    </location>
</feature>
<evidence type="ECO:0000313" key="5">
    <source>
        <dbReference type="EMBL" id="KAI1708676.1"/>
    </source>
</evidence>
<reference evidence="5" key="1">
    <citation type="submission" date="2022-01" db="EMBL/GenBank/DDBJ databases">
        <title>Genome Sequence Resource for Two Populations of Ditylenchus destructor, the Migratory Endoparasitic Phytonematode.</title>
        <authorList>
            <person name="Zhang H."/>
            <person name="Lin R."/>
            <person name="Xie B."/>
        </authorList>
    </citation>
    <scope>NUCLEOTIDE SEQUENCE</scope>
    <source>
        <strain evidence="5">BazhouSP</strain>
    </source>
</reference>
<dbReference type="Pfam" id="PF00079">
    <property type="entry name" value="Serpin"/>
    <property type="match status" value="1"/>
</dbReference>
<dbReference type="EMBL" id="JAKKPZ010000034">
    <property type="protein sequence ID" value="KAI1708676.1"/>
    <property type="molecule type" value="Genomic_DNA"/>
</dbReference>
<dbReference type="InterPro" id="IPR023796">
    <property type="entry name" value="Serpin_dom"/>
</dbReference>
<dbReference type="GO" id="GO:0005615">
    <property type="term" value="C:extracellular space"/>
    <property type="evidence" value="ECO:0007669"/>
    <property type="project" value="InterPro"/>
</dbReference>
<name>A0AAD4N075_9BILA</name>
<dbReference type="Proteomes" id="UP001201812">
    <property type="component" value="Unassembled WGS sequence"/>
</dbReference>
<sequence>MQLERESFVIRFLKRIYNPPIQPRRTIIYDVAKKLSTNPLVNAHADFAVNLLQKSIGLEGSCSSCCISPLAISWALTLCLQECPKLNDAKTEILKAVAGGHSLQDQLDYLCGVAESLAGLAASSTLHLDRYLCVDQDLPLADSYTQSIQGFGSNLVQRVKYSNPEEANEKICTLLNDDPNLASSSKDEISNSIAKALGDPSALLLLAGISFPSIRWTERFDKTATKMRNFCTIKGQKVQVKMMYKFSGETHYSENDQVQRIFLPIATDSQSRKVTRRKLTMALFLPRQKNGLKKLLPKMNGKMLLEWISERDLKCDVHVYVPMFKISNISRLKQPLQRIGASTAFDTRGTLDGIFEGKNAYLGDVIARGHIELTEQGNRSPGLTTSELTESQQDDRILPRPTADRTFKANHSFIYVILTGKGDILCVGAVTE</sequence>
<dbReference type="InterPro" id="IPR042178">
    <property type="entry name" value="Serpin_sf_1"/>
</dbReference>
<protein>
    <submittedName>
        <fullName evidence="5">Serpin (Serine protease inhibitor) domain-containing protein</fullName>
    </submittedName>
</protein>
<dbReference type="CDD" id="cd00172">
    <property type="entry name" value="serpin"/>
    <property type="match status" value="1"/>
</dbReference>
<dbReference type="SMART" id="SM00093">
    <property type="entry name" value="SERPIN"/>
    <property type="match status" value="1"/>
</dbReference>
<dbReference type="InterPro" id="IPR042185">
    <property type="entry name" value="Serpin_sf_2"/>
</dbReference>
<gene>
    <name evidence="5" type="ORF">DdX_11755</name>
</gene>
<keyword evidence="6" id="KW-1185">Reference proteome</keyword>
<dbReference type="GO" id="GO:0004867">
    <property type="term" value="F:serine-type endopeptidase inhibitor activity"/>
    <property type="evidence" value="ECO:0007669"/>
    <property type="project" value="UniProtKB-KW"/>
</dbReference>
<dbReference type="PANTHER" id="PTHR11461:SF211">
    <property type="entry name" value="GH10112P-RELATED"/>
    <property type="match status" value="1"/>
</dbReference>
<evidence type="ECO:0000256" key="1">
    <source>
        <dbReference type="ARBA" id="ARBA00009500"/>
    </source>
</evidence>
<organism evidence="5 6">
    <name type="scientific">Ditylenchus destructor</name>
    <dbReference type="NCBI Taxonomy" id="166010"/>
    <lineage>
        <taxon>Eukaryota</taxon>
        <taxon>Metazoa</taxon>
        <taxon>Ecdysozoa</taxon>
        <taxon>Nematoda</taxon>
        <taxon>Chromadorea</taxon>
        <taxon>Rhabditida</taxon>
        <taxon>Tylenchina</taxon>
        <taxon>Tylenchomorpha</taxon>
        <taxon>Sphaerularioidea</taxon>
        <taxon>Anguinidae</taxon>
        <taxon>Anguininae</taxon>
        <taxon>Ditylenchus</taxon>
    </lineage>
</organism>
<dbReference type="SUPFAM" id="SSF56574">
    <property type="entry name" value="Serpins"/>
    <property type="match status" value="1"/>
</dbReference>
<keyword evidence="5" id="KW-0722">Serine protease inhibitor</keyword>
<accession>A0AAD4N075</accession>
<evidence type="ECO:0000256" key="2">
    <source>
        <dbReference type="RuleBase" id="RU000411"/>
    </source>
</evidence>
<dbReference type="Gene3D" id="3.30.497.10">
    <property type="entry name" value="Antithrombin, subunit I, domain 2"/>
    <property type="match status" value="1"/>
</dbReference>
<feature type="compositionally biased region" description="Polar residues" evidence="3">
    <location>
        <begin position="376"/>
        <end position="391"/>
    </location>
</feature>
<dbReference type="AlphaFoldDB" id="A0AAD4N075"/>
<proteinExistence type="inferred from homology"/>
<evidence type="ECO:0000259" key="4">
    <source>
        <dbReference type="SMART" id="SM00093"/>
    </source>
</evidence>
<dbReference type="PANTHER" id="PTHR11461">
    <property type="entry name" value="SERINE PROTEASE INHIBITOR, SERPIN"/>
    <property type="match status" value="1"/>
</dbReference>